<proteinExistence type="predicted"/>
<reference evidence="1 2" key="1">
    <citation type="submission" date="2016-03" db="EMBL/GenBank/DDBJ databases">
        <title>Complete Genome Sequences of three Siphoviridae Bacteriophages infecting Salmonella enterica enterica subsp. Enteridis.</title>
        <authorList>
            <person name="Paradiso R."/>
            <person name="Lombardi S."/>
            <person name="Iodice M.G."/>
            <person name="Riccardi M.G."/>
            <person name="Orsini M."/>
            <person name="Bolletti Censi S."/>
            <person name="Galiero G."/>
            <person name="Borriello G."/>
        </authorList>
    </citation>
    <scope>NUCLEOTIDE SEQUENCE [LARGE SCALE GENOMIC DNA]</scope>
</reference>
<evidence type="ECO:0000313" key="1">
    <source>
        <dbReference type="EMBL" id="ANM45835.1"/>
    </source>
</evidence>
<name>A0A192Y9E2_9CAUD</name>
<sequence length="207" mass="23537">MRTINIFTFNELSDAAKLKAVESYREYRSGDDFDYSEYKASLNAFADDVGIEIQDWSYGLDGCAVSFDFGDLEGLDTMTGARAYAWLVNNVKGLSPGQRIYTVKREVNRHGFKVMESVVKHTSGVFKNADCCNYTGVFCDENLMQPLRDFLKNPDSRSIAELIRESIDNYCNALQDDLDYRESDEFLTEDLLNGDTPEFFENGTIYA</sequence>
<accession>A0A192Y9E2</accession>
<protein>
    <submittedName>
        <fullName evidence="1">Uncharacterized protein</fullName>
    </submittedName>
</protein>
<dbReference type="OrthoDB" id="14352at10239"/>
<dbReference type="EMBL" id="KU927500">
    <property type="protein sequence ID" value="ANM45835.1"/>
    <property type="molecule type" value="Genomic_DNA"/>
</dbReference>
<dbReference type="KEGG" id="vg:30309462"/>
<keyword evidence="2" id="KW-1185">Reference proteome</keyword>
<dbReference type="Proteomes" id="UP000201416">
    <property type="component" value="Segment"/>
</dbReference>
<dbReference type="GeneID" id="30309462"/>
<organism evidence="1 2">
    <name type="scientific">Salmonella phage 118970_sal1</name>
    <dbReference type="NCBI Taxonomy" id="1813781"/>
    <lineage>
        <taxon>Viruses</taxon>
        <taxon>Duplodnaviria</taxon>
        <taxon>Heunggongvirae</taxon>
        <taxon>Uroviricota</taxon>
        <taxon>Caudoviricetes</taxon>
        <taxon>Casjensviridae</taxon>
        <taxon>Chivirus</taxon>
        <taxon>Chivirus cv118970sal1</taxon>
    </lineage>
</organism>
<dbReference type="RefSeq" id="YP_009323584.1">
    <property type="nucleotide sequence ID" value="NC_031930.1"/>
</dbReference>
<evidence type="ECO:0000313" key="2">
    <source>
        <dbReference type="Proteomes" id="UP000201416"/>
    </source>
</evidence>